<evidence type="ECO:0000313" key="2">
    <source>
        <dbReference type="EMBL" id="SNZ02946.1"/>
    </source>
</evidence>
<gene>
    <name evidence="2" type="ORF">SAMN06269185_0152</name>
</gene>
<keyword evidence="1" id="KW-1133">Transmembrane helix</keyword>
<dbReference type="InterPro" id="IPR046506">
    <property type="entry name" value="DUF6684"/>
</dbReference>
<evidence type="ECO:0000313" key="3">
    <source>
        <dbReference type="Proteomes" id="UP000219453"/>
    </source>
</evidence>
<proteinExistence type="predicted"/>
<dbReference type="Proteomes" id="UP000219453">
    <property type="component" value="Unassembled WGS sequence"/>
</dbReference>
<sequence>MSRELFDRDAILDLSVNIIPLGILLFFFGLYIVANPWGFDPVFSTLQFAIMGLILIALLILTYVSGKAVERDERRYDDGEH</sequence>
<organism evidence="2 3">
    <name type="scientific">Natronoarchaeum philippinense</name>
    <dbReference type="NCBI Taxonomy" id="558529"/>
    <lineage>
        <taxon>Archaea</taxon>
        <taxon>Methanobacteriati</taxon>
        <taxon>Methanobacteriota</taxon>
        <taxon>Stenosarchaea group</taxon>
        <taxon>Halobacteria</taxon>
        <taxon>Halobacteriales</taxon>
        <taxon>Natronoarchaeaceae</taxon>
    </lineage>
</organism>
<evidence type="ECO:0008006" key="4">
    <source>
        <dbReference type="Google" id="ProtNLM"/>
    </source>
</evidence>
<keyword evidence="1" id="KW-0812">Transmembrane</keyword>
<protein>
    <recommendedName>
        <fullName evidence="4">Cox cluster protein</fullName>
    </recommendedName>
</protein>
<feature type="transmembrane region" description="Helical" evidence="1">
    <location>
        <begin position="46"/>
        <end position="66"/>
    </location>
</feature>
<dbReference type="Pfam" id="PF20389">
    <property type="entry name" value="DUF6684"/>
    <property type="match status" value="1"/>
</dbReference>
<dbReference type="EMBL" id="OBEJ01000001">
    <property type="protein sequence ID" value="SNZ02946.1"/>
    <property type="molecule type" value="Genomic_DNA"/>
</dbReference>
<accession>A0A285N4N0</accession>
<reference evidence="2 3" key="1">
    <citation type="submission" date="2017-09" db="EMBL/GenBank/DDBJ databases">
        <authorList>
            <person name="Ehlers B."/>
            <person name="Leendertz F.H."/>
        </authorList>
    </citation>
    <scope>NUCLEOTIDE SEQUENCE [LARGE SCALE GENOMIC DNA]</scope>
    <source>
        <strain evidence="2 3">DSM 27208</strain>
    </source>
</reference>
<keyword evidence="3" id="KW-1185">Reference proteome</keyword>
<name>A0A285N4N0_NATPI</name>
<dbReference type="RefSeq" id="WP_097007211.1">
    <property type="nucleotide sequence ID" value="NZ_OBEJ01000001.1"/>
</dbReference>
<dbReference type="AlphaFoldDB" id="A0A285N4N0"/>
<evidence type="ECO:0000256" key="1">
    <source>
        <dbReference type="SAM" id="Phobius"/>
    </source>
</evidence>
<keyword evidence="1" id="KW-0472">Membrane</keyword>
<feature type="transmembrane region" description="Helical" evidence="1">
    <location>
        <begin position="12"/>
        <end position="34"/>
    </location>
</feature>